<evidence type="ECO:0000313" key="1">
    <source>
        <dbReference type="EMBL" id="CAH9072351.1"/>
    </source>
</evidence>
<protein>
    <submittedName>
        <fullName evidence="1">Uncharacterized protein</fullName>
    </submittedName>
</protein>
<dbReference type="Proteomes" id="UP001152484">
    <property type="component" value="Unassembled WGS sequence"/>
</dbReference>
<name>A0A9P1E1S0_CUSEU</name>
<accession>A0A9P1E1S0</accession>
<dbReference type="EMBL" id="CAMAPE010000008">
    <property type="protein sequence ID" value="CAH9072351.1"/>
    <property type="molecule type" value="Genomic_DNA"/>
</dbReference>
<comment type="caution">
    <text evidence="1">The sequence shown here is derived from an EMBL/GenBank/DDBJ whole genome shotgun (WGS) entry which is preliminary data.</text>
</comment>
<keyword evidence="2" id="KW-1185">Reference proteome</keyword>
<proteinExistence type="predicted"/>
<dbReference type="AlphaFoldDB" id="A0A9P1E1S0"/>
<organism evidence="1 2">
    <name type="scientific">Cuscuta europaea</name>
    <name type="common">European dodder</name>
    <dbReference type="NCBI Taxonomy" id="41803"/>
    <lineage>
        <taxon>Eukaryota</taxon>
        <taxon>Viridiplantae</taxon>
        <taxon>Streptophyta</taxon>
        <taxon>Embryophyta</taxon>
        <taxon>Tracheophyta</taxon>
        <taxon>Spermatophyta</taxon>
        <taxon>Magnoliopsida</taxon>
        <taxon>eudicotyledons</taxon>
        <taxon>Gunneridae</taxon>
        <taxon>Pentapetalae</taxon>
        <taxon>asterids</taxon>
        <taxon>lamiids</taxon>
        <taxon>Solanales</taxon>
        <taxon>Convolvulaceae</taxon>
        <taxon>Cuscuteae</taxon>
        <taxon>Cuscuta</taxon>
        <taxon>Cuscuta subgen. Cuscuta</taxon>
    </lineage>
</organism>
<evidence type="ECO:0000313" key="2">
    <source>
        <dbReference type="Proteomes" id="UP001152484"/>
    </source>
</evidence>
<sequence length="99" mass="11245">MVKGRNKNTSAVLIPTYEERDTQLFYHVGYSLYTSRLLSTNDLPAASFNLSANRQQPTLPRAFGIAIGRLRSCLGAVFFLRINCRYGNAGWCRRWVSIL</sequence>
<reference evidence="1" key="1">
    <citation type="submission" date="2022-07" db="EMBL/GenBank/DDBJ databases">
        <authorList>
            <person name="Macas J."/>
            <person name="Novak P."/>
            <person name="Neumann P."/>
        </authorList>
    </citation>
    <scope>NUCLEOTIDE SEQUENCE</scope>
</reference>
<gene>
    <name evidence="1" type="ORF">CEURO_LOCUS4313</name>
</gene>